<dbReference type="NCBIfam" id="TIGR00277">
    <property type="entry name" value="HDIG"/>
    <property type="match status" value="1"/>
</dbReference>
<dbReference type="InterPro" id="IPR003607">
    <property type="entry name" value="HD/PDEase_dom"/>
</dbReference>
<dbReference type="Gene3D" id="1.10.3210.10">
    <property type="entry name" value="Hypothetical protein af1432"/>
    <property type="match status" value="1"/>
</dbReference>
<organism evidence="2 3">
    <name type="scientific">Shewanella hanedai</name>
    <name type="common">Alteromonas hanedai</name>
    <dbReference type="NCBI Taxonomy" id="25"/>
    <lineage>
        <taxon>Bacteria</taxon>
        <taxon>Pseudomonadati</taxon>
        <taxon>Pseudomonadota</taxon>
        <taxon>Gammaproteobacteria</taxon>
        <taxon>Alteromonadales</taxon>
        <taxon>Shewanellaceae</taxon>
        <taxon>Shewanella</taxon>
    </lineage>
</organism>
<reference evidence="3" key="1">
    <citation type="submission" date="2019-07" db="EMBL/GenBank/DDBJ databases">
        <title>Shewanella sp. YLB-08 draft genomic sequence.</title>
        <authorList>
            <person name="Yu L."/>
        </authorList>
    </citation>
    <scope>NUCLEOTIDE SEQUENCE [LARGE SCALE GENOMIC DNA]</scope>
    <source>
        <strain evidence="3">JCM 20706</strain>
    </source>
</reference>
<gene>
    <name evidence="2" type="ORF">FN961_18620</name>
</gene>
<dbReference type="GO" id="GO:0008081">
    <property type="term" value="F:phosphoric diester hydrolase activity"/>
    <property type="evidence" value="ECO:0007669"/>
    <property type="project" value="UniProtKB-ARBA"/>
</dbReference>
<feature type="domain" description="HD-GYP" evidence="1">
    <location>
        <begin position="136"/>
        <end position="330"/>
    </location>
</feature>
<dbReference type="Proteomes" id="UP000318126">
    <property type="component" value="Unassembled WGS sequence"/>
</dbReference>
<dbReference type="PROSITE" id="PS51832">
    <property type="entry name" value="HD_GYP"/>
    <property type="match status" value="1"/>
</dbReference>
<dbReference type="Pfam" id="PF11871">
    <property type="entry name" value="DUF3391"/>
    <property type="match status" value="1"/>
</dbReference>
<accession>A0A553JK54</accession>
<sequence>MARAEQVHLPLAKLQIGITIKLPLSWKNHPFLFNRIQIKEEVQIELIKSLGIPYVILLAGEELLVEEEETSTEELPEIKKIDPEVDLKLQVRKSLRVSQQRFIKSVNDCRTAFSKTGSDPEGAYHSSVTLVEEMLEHMSEVELPELALVSAGESDSSITQHGISVAVVALMIAKAMKLNQSDMRDIALGCLYHDVGKLKVPDAIRRKKGALTEHEVNFMKMHPNYGYDMVSKSGLFPEQVLNIILHHHEFIDGSGYPDGLKGDKIPLTTQIVSLSNDFDQQLWAEDVRSPQVALGYLFKNRAGKHDKELMACLVQILGIYPPGTIVQLSDMSIGKVMMTTKEVKQPQVWACEPDGSESSLRFLMQEKVTVEQVLKVEELSGGAIKVLQPEMGISFYFNGVPNELPV</sequence>
<comment type="caution">
    <text evidence="2">The sequence shown here is derived from an EMBL/GenBank/DDBJ whole genome shotgun (WGS) entry which is preliminary data.</text>
</comment>
<dbReference type="AlphaFoldDB" id="A0A553JK54"/>
<dbReference type="CDD" id="cd00077">
    <property type="entry name" value="HDc"/>
    <property type="match status" value="1"/>
</dbReference>
<dbReference type="InterPro" id="IPR037522">
    <property type="entry name" value="HD_GYP_dom"/>
</dbReference>
<dbReference type="PANTHER" id="PTHR43155:SF2">
    <property type="entry name" value="CYCLIC DI-GMP PHOSPHODIESTERASE PA4108"/>
    <property type="match status" value="1"/>
</dbReference>
<dbReference type="InterPro" id="IPR006675">
    <property type="entry name" value="HDIG_dom"/>
</dbReference>
<keyword evidence="3" id="KW-1185">Reference proteome</keyword>
<dbReference type="OrthoDB" id="9764808at2"/>
<dbReference type="Pfam" id="PF13487">
    <property type="entry name" value="HD_5"/>
    <property type="match status" value="1"/>
</dbReference>
<evidence type="ECO:0000313" key="2">
    <source>
        <dbReference type="EMBL" id="TRY12834.1"/>
    </source>
</evidence>
<evidence type="ECO:0000313" key="3">
    <source>
        <dbReference type="Proteomes" id="UP000318126"/>
    </source>
</evidence>
<name>A0A553JK54_SHEHA</name>
<dbReference type="InterPro" id="IPR021812">
    <property type="entry name" value="DUF3391"/>
</dbReference>
<dbReference type="PANTHER" id="PTHR43155">
    <property type="entry name" value="CYCLIC DI-GMP PHOSPHODIESTERASE PA4108-RELATED"/>
    <property type="match status" value="1"/>
</dbReference>
<dbReference type="RefSeq" id="WP_144041685.1">
    <property type="nucleotide sequence ID" value="NZ_BMPL01000024.1"/>
</dbReference>
<protein>
    <submittedName>
        <fullName evidence="2">HD domain-containing protein</fullName>
    </submittedName>
</protein>
<dbReference type="EMBL" id="VKGK01000026">
    <property type="protein sequence ID" value="TRY12834.1"/>
    <property type="molecule type" value="Genomic_DNA"/>
</dbReference>
<evidence type="ECO:0000259" key="1">
    <source>
        <dbReference type="PROSITE" id="PS51832"/>
    </source>
</evidence>
<proteinExistence type="predicted"/>
<dbReference type="SUPFAM" id="SSF109604">
    <property type="entry name" value="HD-domain/PDEase-like"/>
    <property type="match status" value="1"/>
</dbReference>